<sequence>MGKYIGSSTDSEINQLEELIRETSVEVNFTNRIMEQIETRSTKSFRSIKTRKKSGPNKIIIMMSTAVAAFVFMMGGSFISPTMAVSIKQIPGMSSIFMLAGDFGLKTADEKGLVTKLSVGDTHNNLTLNAPVVMYDGTRVSIGLEHETSESKFSNKTLGELISSVNLSIDGRPIQSFAPDNSNSIGIYQHPGKDRNSVILEFSDLRNQGGKLFPDEFNLNLMVTVDGIKDPFEIVIPVKKNIDDYLVMQPNISRKYENLNFTLEKFESTPITASITTRIDLPLNSKLTAPLLTMGVDIIDDKGNKLKMLSGNGWNETDGNYLVSDYRYQPFESTPEYITIKPYILLYQDKSNGVLQLDKDGNAKIKYIPELEITLPIRK</sequence>
<dbReference type="Gene3D" id="2.60.40.1640">
    <property type="entry name" value="Conserved domain protein"/>
    <property type="match status" value="1"/>
</dbReference>
<reference evidence="4 5" key="1">
    <citation type="submission" date="2014-04" db="EMBL/GenBank/DDBJ databases">
        <title>Draft genome sequence of Bacillus azotoformans MEV2011, a (co-) denitrifying strain unable to grow in the presence of oxygen.</title>
        <authorList>
            <person name="Nielsen M."/>
            <person name="Schreiber L."/>
            <person name="Finster K."/>
            <person name="Schramm A."/>
        </authorList>
    </citation>
    <scope>NUCLEOTIDE SEQUENCE [LARGE SCALE GENOMIC DNA]</scope>
    <source>
        <strain evidence="4 5">MEV2011</strain>
    </source>
</reference>
<feature type="domain" description="DUF4179" evidence="2">
    <location>
        <begin position="58"/>
        <end position="147"/>
    </location>
</feature>
<evidence type="ECO:0000313" key="5">
    <source>
        <dbReference type="Proteomes" id="UP000027936"/>
    </source>
</evidence>
<dbReference type="EMBL" id="JJRY01000024">
    <property type="protein sequence ID" value="KEF36622.1"/>
    <property type="molecule type" value="Genomic_DNA"/>
</dbReference>
<keyword evidence="1" id="KW-1133">Transmembrane helix</keyword>
<name>A0A072NHD2_SCHAZ</name>
<protein>
    <recommendedName>
        <fullName evidence="6">DUF4179 domain-containing protein</fullName>
    </recommendedName>
</protein>
<evidence type="ECO:0000256" key="1">
    <source>
        <dbReference type="SAM" id="Phobius"/>
    </source>
</evidence>
<dbReference type="OrthoDB" id="2541898at2"/>
<organism evidence="4 5">
    <name type="scientific">Schinkia azotoformans MEV2011</name>
    <dbReference type="NCBI Taxonomy" id="1348973"/>
    <lineage>
        <taxon>Bacteria</taxon>
        <taxon>Bacillati</taxon>
        <taxon>Bacillota</taxon>
        <taxon>Bacilli</taxon>
        <taxon>Bacillales</taxon>
        <taxon>Bacillaceae</taxon>
        <taxon>Calidifontibacillus/Schinkia group</taxon>
        <taxon>Schinkia</taxon>
    </lineage>
</organism>
<keyword evidence="1" id="KW-0472">Membrane</keyword>
<evidence type="ECO:0000259" key="2">
    <source>
        <dbReference type="Pfam" id="PF13786"/>
    </source>
</evidence>
<dbReference type="RefSeq" id="WP_035197984.1">
    <property type="nucleotide sequence ID" value="NZ_JJRY01000024.1"/>
</dbReference>
<dbReference type="AlphaFoldDB" id="A0A072NHD2"/>
<dbReference type="Pfam" id="PF18705">
    <property type="entry name" value="DUF5643"/>
    <property type="match status" value="1"/>
</dbReference>
<proteinExistence type="predicted"/>
<evidence type="ECO:0008006" key="6">
    <source>
        <dbReference type="Google" id="ProtNLM"/>
    </source>
</evidence>
<feature type="transmembrane region" description="Helical" evidence="1">
    <location>
        <begin position="59"/>
        <end position="79"/>
    </location>
</feature>
<keyword evidence="1" id="KW-0812">Transmembrane</keyword>
<dbReference type="Gene3D" id="2.60.40.1630">
    <property type="entry name" value="bacillus anthracis domain"/>
    <property type="match status" value="1"/>
</dbReference>
<dbReference type="InterPro" id="IPR040680">
    <property type="entry name" value="DUF5643"/>
</dbReference>
<dbReference type="Pfam" id="PF13786">
    <property type="entry name" value="DUF4179"/>
    <property type="match status" value="1"/>
</dbReference>
<comment type="caution">
    <text evidence="4">The sequence shown here is derived from an EMBL/GenBank/DDBJ whole genome shotgun (WGS) entry which is preliminary data.</text>
</comment>
<dbReference type="InterPro" id="IPR025436">
    <property type="entry name" value="DUF4179"/>
</dbReference>
<feature type="domain" description="DUF5643" evidence="3">
    <location>
        <begin position="248"/>
        <end position="374"/>
    </location>
</feature>
<evidence type="ECO:0000313" key="4">
    <source>
        <dbReference type="EMBL" id="KEF36622.1"/>
    </source>
</evidence>
<dbReference type="Proteomes" id="UP000027936">
    <property type="component" value="Unassembled WGS sequence"/>
</dbReference>
<evidence type="ECO:0000259" key="3">
    <source>
        <dbReference type="Pfam" id="PF18705"/>
    </source>
</evidence>
<dbReference type="PATRIC" id="fig|1348973.3.peg.4068"/>
<gene>
    <name evidence="4" type="ORF">M670_04184</name>
</gene>
<accession>A0A072NHD2</accession>